<evidence type="ECO:0000256" key="12">
    <source>
        <dbReference type="ARBA" id="ARBA00023136"/>
    </source>
</evidence>
<keyword evidence="10 18" id="KW-0067">ATP-binding</keyword>
<evidence type="ECO:0000256" key="3">
    <source>
        <dbReference type="ARBA" id="ARBA00022536"/>
    </source>
</evidence>
<comment type="catalytic activity">
    <reaction evidence="17 18">
        <text>L-seryl-[protein] + ATP = O-phospho-L-seryl-[protein] + ADP + H(+)</text>
        <dbReference type="Rhea" id="RHEA:17989"/>
        <dbReference type="Rhea" id="RHEA-COMP:9863"/>
        <dbReference type="Rhea" id="RHEA-COMP:11604"/>
        <dbReference type="ChEBI" id="CHEBI:15378"/>
        <dbReference type="ChEBI" id="CHEBI:29999"/>
        <dbReference type="ChEBI" id="CHEBI:30616"/>
        <dbReference type="ChEBI" id="CHEBI:83421"/>
        <dbReference type="ChEBI" id="CHEBI:456216"/>
        <dbReference type="EC" id="2.7.11.1"/>
    </reaction>
</comment>
<feature type="transmembrane region" description="Helical" evidence="20">
    <location>
        <begin position="450"/>
        <end position="473"/>
    </location>
</feature>
<dbReference type="Pfam" id="PF01453">
    <property type="entry name" value="B_lectin"/>
    <property type="match status" value="1"/>
</dbReference>
<keyword evidence="4 18" id="KW-0808">Transferase</keyword>
<dbReference type="SMART" id="SM00108">
    <property type="entry name" value="B_lectin"/>
    <property type="match status" value="1"/>
</dbReference>
<dbReference type="Pfam" id="PF00069">
    <property type="entry name" value="Pkinase"/>
    <property type="match status" value="1"/>
</dbReference>
<keyword evidence="5 20" id="KW-0812">Transmembrane</keyword>
<keyword evidence="12 20" id="KW-0472">Membrane</keyword>
<dbReference type="Pfam" id="PF00954">
    <property type="entry name" value="S_locus_glycop"/>
    <property type="match status" value="1"/>
</dbReference>
<dbReference type="PROSITE" id="PS00108">
    <property type="entry name" value="PROTEIN_KINASE_ST"/>
    <property type="match status" value="1"/>
</dbReference>
<evidence type="ECO:0000256" key="21">
    <source>
        <dbReference type="SAM" id="SignalP"/>
    </source>
</evidence>
<dbReference type="PIRSF" id="PIRSF000641">
    <property type="entry name" value="SRK"/>
    <property type="match status" value="1"/>
</dbReference>
<evidence type="ECO:0000256" key="14">
    <source>
        <dbReference type="ARBA" id="ARBA00023170"/>
    </source>
</evidence>
<keyword evidence="2 18" id="KW-0723">Serine/threonine-protein kinase</keyword>
<accession>A0A4S4DQ21</accession>
<evidence type="ECO:0000313" key="24">
    <source>
        <dbReference type="EMBL" id="THG05183.1"/>
    </source>
</evidence>
<dbReference type="FunFam" id="2.90.10.10:FF:000026">
    <property type="entry name" value="Serine/threonine-protein kinase"/>
    <property type="match status" value="1"/>
</dbReference>
<dbReference type="FunFam" id="2.90.10.10:FF:000013">
    <property type="entry name" value="G-type lectin S-receptor-like serine/threonine-protein kinase LECRK1"/>
    <property type="match status" value="1"/>
</dbReference>
<evidence type="ECO:0000256" key="6">
    <source>
        <dbReference type="ARBA" id="ARBA00022729"/>
    </source>
</evidence>
<evidence type="ECO:0000256" key="9">
    <source>
        <dbReference type="ARBA" id="ARBA00022777"/>
    </source>
</evidence>
<proteinExistence type="inferred from homology"/>
<dbReference type="Proteomes" id="UP000306102">
    <property type="component" value="Unassembled WGS sequence"/>
</dbReference>
<feature type="domain" description="Bulb-type lectin" evidence="23">
    <location>
        <begin position="34"/>
        <end position="151"/>
    </location>
</feature>
<evidence type="ECO:0000259" key="22">
    <source>
        <dbReference type="PROSITE" id="PS50011"/>
    </source>
</evidence>
<keyword evidence="9 18" id="KW-0418">Kinase</keyword>
<dbReference type="STRING" id="542762.A0A4S4DQ21"/>
<feature type="signal peptide" evidence="21">
    <location>
        <begin position="1"/>
        <end position="25"/>
    </location>
</feature>
<dbReference type="PANTHER" id="PTHR47976">
    <property type="entry name" value="G-TYPE LECTIN S-RECEPTOR-LIKE SERINE/THREONINE-PROTEIN KINASE SD2-5"/>
    <property type="match status" value="1"/>
</dbReference>
<keyword evidence="3" id="KW-0245">EGF-like domain</keyword>
<dbReference type="SUPFAM" id="SSF51110">
    <property type="entry name" value="alpha-D-mannose-specific plant lectins"/>
    <property type="match status" value="2"/>
</dbReference>
<comment type="caution">
    <text evidence="24">The sequence shown here is derived from an EMBL/GenBank/DDBJ whole genome shotgun (WGS) entry which is preliminary data.</text>
</comment>
<dbReference type="Gene3D" id="2.90.10.10">
    <property type="entry name" value="Bulb-type lectin domain"/>
    <property type="match status" value="2"/>
</dbReference>
<evidence type="ECO:0000313" key="25">
    <source>
        <dbReference type="Proteomes" id="UP000306102"/>
    </source>
</evidence>
<evidence type="ECO:0000259" key="23">
    <source>
        <dbReference type="PROSITE" id="PS50927"/>
    </source>
</evidence>
<dbReference type="EC" id="2.7.11.1" evidence="18"/>
<evidence type="ECO:0000256" key="19">
    <source>
        <dbReference type="PROSITE-ProRule" id="PRU10141"/>
    </source>
</evidence>
<keyword evidence="7" id="KW-0430">Lectin</keyword>
<dbReference type="GO" id="GO:0048544">
    <property type="term" value="P:recognition of pollen"/>
    <property type="evidence" value="ECO:0007669"/>
    <property type="project" value="InterPro"/>
</dbReference>
<evidence type="ECO:0000256" key="10">
    <source>
        <dbReference type="ARBA" id="ARBA00022840"/>
    </source>
</evidence>
<evidence type="ECO:0000256" key="11">
    <source>
        <dbReference type="ARBA" id="ARBA00022989"/>
    </source>
</evidence>
<keyword evidence="13" id="KW-1015">Disulfide bond</keyword>
<keyword evidence="15" id="KW-0325">Glycoprotein</keyword>
<dbReference type="InterPro" id="IPR000858">
    <property type="entry name" value="S_locus_glycoprot_dom"/>
</dbReference>
<dbReference type="InterPro" id="IPR008271">
    <property type="entry name" value="Ser/Thr_kinase_AS"/>
</dbReference>
<dbReference type="InterPro" id="IPR051343">
    <property type="entry name" value="G-type_lectin_kinases/EP1-like"/>
</dbReference>
<sequence length="797" mass="88711">MANATTIIFLIILFAPLFQTVRVQAQQQTQKHSNISLGSSLTPITNPSWLSPSRLYAFGFYPERNGYLVGVFIVGIPEKTVVWTANRGNPPVPGNATLALTSEGSLILQQPQTQNISIAGITQPASSASMLDSGNFVLYDSNHKIIWQSFDSATDTLLPGQILLSVPDLISSVSETDHSTGNYRFGLLPDGNLVSLPQSGIALQYVYWQSGTTGSGDNCTLNLDVDGHLYILNATGNNIHNVTDAEPPTKEAKIYMVRLDVDGIVRAYSHTLDSNGKWSIWWNSTMNKCDPLGQCGFNGFCVLRDTNADCKCIPGFTYVNPGNWASGCVRNFTIESCNKTGGDGNGNTRNIITALQNTVWDESSYSTLQLSSRQECEDVCLQDCNCEVALYKDGQCKKQRLPLRYGKRNLDDTNVALIKVGTSDEPITKAIPGAQDNPPMKAKKKLHVDILIIGISLSALGLMVLAISGVLVYKNHVFLAYKKIVDEKWNLELGEEVALRTFTLAELEQVTNGFKEELGRGAFGTVFKGIISYNSKDVAVKRLDKVLTEGEREFQTEIKVIGRTHHRNLVHLIGYCLEGPHRLLVYEYMRNGSLADFIFTLENRPSWQERIGIALDVARGILYLHEECETQIIHCDIKPQNILMDEHRRAKISDFGLAKLLKPDQTNTFTAIRGTRGYVAPEWHRKLPVTVKVDVYSFGVMLLEIICCRKCLELSLSEEEIILQEWVYDCFEANELGKLVGDEEVDKRKLERMVKVGLWCIQDEPSLRPLMKKVMLMLEGTVDIPVPPNPTSFLSAI</sequence>
<organism evidence="24 25">
    <name type="scientific">Camellia sinensis var. sinensis</name>
    <name type="common">China tea</name>
    <dbReference type="NCBI Taxonomy" id="542762"/>
    <lineage>
        <taxon>Eukaryota</taxon>
        <taxon>Viridiplantae</taxon>
        <taxon>Streptophyta</taxon>
        <taxon>Embryophyta</taxon>
        <taxon>Tracheophyta</taxon>
        <taxon>Spermatophyta</taxon>
        <taxon>Magnoliopsida</taxon>
        <taxon>eudicotyledons</taxon>
        <taxon>Gunneridae</taxon>
        <taxon>Pentapetalae</taxon>
        <taxon>asterids</taxon>
        <taxon>Ericales</taxon>
        <taxon>Theaceae</taxon>
        <taxon>Camellia</taxon>
    </lineage>
</organism>
<dbReference type="InterPro" id="IPR024171">
    <property type="entry name" value="SRK-like_kinase"/>
</dbReference>
<evidence type="ECO:0000256" key="8">
    <source>
        <dbReference type="ARBA" id="ARBA00022741"/>
    </source>
</evidence>
<dbReference type="EMBL" id="SDRB02010662">
    <property type="protein sequence ID" value="THG05183.1"/>
    <property type="molecule type" value="Genomic_DNA"/>
</dbReference>
<comment type="similarity">
    <text evidence="18">Belongs to the protein kinase superfamily. Ser/Thr protein kinase family.</text>
</comment>
<dbReference type="GO" id="GO:0106310">
    <property type="term" value="F:protein serine kinase activity"/>
    <property type="evidence" value="ECO:0007669"/>
    <property type="project" value="RHEA"/>
</dbReference>
<keyword evidence="14" id="KW-0675">Receptor</keyword>
<dbReference type="PROSITE" id="PS50011">
    <property type="entry name" value="PROTEIN_KINASE_DOM"/>
    <property type="match status" value="1"/>
</dbReference>
<feature type="binding site" evidence="19">
    <location>
        <position position="541"/>
    </location>
    <ligand>
        <name>ATP</name>
        <dbReference type="ChEBI" id="CHEBI:30616"/>
    </ligand>
</feature>
<evidence type="ECO:0000256" key="13">
    <source>
        <dbReference type="ARBA" id="ARBA00023157"/>
    </source>
</evidence>
<protein>
    <recommendedName>
        <fullName evidence="18">Receptor-like serine/threonine-protein kinase</fullName>
        <ecNumber evidence="18">2.7.11.1</ecNumber>
    </recommendedName>
</protein>
<reference evidence="24 25" key="1">
    <citation type="journal article" date="2018" name="Proc. Natl. Acad. Sci. U.S.A.">
        <title>Draft genome sequence of Camellia sinensis var. sinensis provides insights into the evolution of the tea genome and tea quality.</title>
        <authorList>
            <person name="Wei C."/>
            <person name="Yang H."/>
            <person name="Wang S."/>
            <person name="Zhao J."/>
            <person name="Liu C."/>
            <person name="Gao L."/>
            <person name="Xia E."/>
            <person name="Lu Y."/>
            <person name="Tai Y."/>
            <person name="She G."/>
            <person name="Sun J."/>
            <person name="Cao H."/>
            <person name="Tong W."/>
            <person name="Gao Q."/>
            <person name="Li Y."/>
            <person name="Deng W."/>
            <person name="Jiang X."/>
            <person name="Wang W."/>
            <person name="Chen Q."/>
            <person name="Zhang S."/>
            <person name="Li H."/>
            <person name="Wu J."/>
            <person name="Wang P."/>
            <person name="Li P."/>
            <person name="Shi C."/>
            <person name="Zheng F."/>
            <person name="Jian J."/>
            <person name="Huang B."/>
            <person name="Shan D."/>
            <person name="Shi M."/>
            <person name="Fang C."/>
            <person name="Yue Y."/>
            <person name="Li F."/>
            <person name="Li D."/>
            <person name="Wei S."/>
            <person name="Han B."/>
            <person name="Jiang C."/>
            <person name="Yin Y."/>
            <person name="Xia T."/>
            <person name="Zhang Z."/>
            <person name="Bennetzen J.L."/>
            <person name="Zhao S."/>
            <person name="Wan X."/>
        </authorList>
    </citation>
    <scope>NUCLEOTIDE SEQUENCE [LARGE SCALE GENOMIC DNA]</scope>
    <source>
        <strain evidence="25">cv. Shuchazao</strain>
        <tissue evidence="24">Leaf</tissue>
    </source>
</reference>
<keyword evidence="25" id="KW-1185">Reference proteome</keyword>
<evidence type="ECO:0000256" key="1">
    <source>
        <dbReference type="ARBA" id="ARBA00004479"/>
    </source>
</evidence>
<evidence type="ECO:0000256" key="20">
    <source>
        <dbReference type="SAM" id="Phobius"/>
    </source>
</evidence>
<dbReference type="GO" id="GO:0004674">
    <property type="term" value="F:protein serine/threonine kinase activity"/>
    <property type="evidence" value="ECO:0007669"/>
    <property type="project" value="UniProtKB-KW"/>
</dbReference>
<feature type="domain" description="Bulb-type lectin" evidence="23">
    <location>
        <begin position="154"/>
        <end position="280"/>
    </location>
</feature>
<feature type="chain" id="PRO_5020243137" description="Receptor-like serine/threonine-protein kinase" evidence="21">
    <location>
        <begin position="26"/>
        <end position="797"/>
    </location>
</feature>
<dbReference type="Gene3D" id="3.30.200.20">
    <property type="entry name" value="Phosphorylase Kinase, domain 1"/>
    <property type="match status" value="1"/>
</dbReference>
<dbReference type="GO" id="GO:0005524">
    <property type="term" value="F:ATP binding"/>
    <property type="evidence" value="ECO:0007669"/>
    <property type="project" value="UniProtKB-UniRule"/>
</dbReference>
<dbReference type="SUPFAM" id="SSF56112">
    <property type="entry name" value="Protein kinase-like (PK-like)"/>
    <property type="match status" value="1"/>
</dbReference>
<evidence type="ECO:0000256" key="4">
    <source>
        <dbReference type="ARBA" id="ARBA00022679"/>
    </source>
</evidence>
<dbReference type="PROSITE" id="PS00107">
    <property type="entry name" value="PROTEIN_KINASE_ATP"/>
    <property type="match status" value="1"/>
</dbReference>
<evidence type="ECO:0000256" key="18">
    <source>
        <dbReference type="PIRNR" id="PIRNR000641"/>
    </source>
</evidence>
<dbReference type="PANTHER" id="PTHR47976:SF7">
    <property type="entry name" value="RECEPTOR-LIKE SERINE_THREONINE-PROTEIN KINASE"/>
    <property type="match status" value="1"/>
</dbReference>
<evidence type="ECO:0000256" key="2">
    <source>
        <dbReference type="ARBA" id="ARBA00022527"/>
    </source>
</evidence>
<dbReference type="GO" id="GO:0030246">
    <property type="term" value="F:carbohydrate binding"/>
    <property type="evidence" value="ECO:0007669"/>
    <property type="project" value="UniProtKB-KW"/>
</dbReference>
<comment type="catalytic activity">
    <reaction evidence="16 18">
        <text>L-threonyl-[protein] + ATP = O-phospho-L-threonyl-[protein] + ADP + H(+)</text>
        <dbReference type="Rhea" id="RHEA:46608"/>
        <dbReference type="Rhea" id="RHEA-COMP:11060"/>
        <dbReference type="Rhea" id="RHEA-COMP:11605"/>
        <dbReference type="ChEBI" id="CHEBI:15378"/>
        <dbReference type="ChEBI" id="CHEBI:30013"/>
        <dbReference type="ChEBI" id="CHEBI:30616"/>
        <dbReference type="ChEBI" id="CHEBI:61977"/>
        <dbReference type="ChEBI" id="CHEBI:456216"/>
        <dbReference type="EC" id="2.7.11.1"/>
    </reaction>
</comment>
<gene>
    <name evidence="24" type="ORF">TEA_006349</name>
</gene>
<dbReference type="InterPro" id="IPR011009">
    <property type="entry name" value="Kinase-like_dom_sf"/>
</dbReference>
<evidence type="ECO:0000256" key="16">
    <source>
        <dbReference type="ARBA" id="ARBA00047899"/>
    </source>
</evidence>
<dbReference type="SMART" id="SM00220">
    <property type="entry name" value="S_TKc"/>
    <property type="match status" value="1"/>
</dbReference>
<name>A0A4S4DQ21_CAMSN</name>
<comment type="subcellular location">
    <subcellularLocation>
        <location evidence="1">Membrane</location>
        <topology evidence="1">Single-pass type I membrane protein</topology>
    </subcellularLocation>
</comment>
<feature type="domain" description="Protein kinase" evidence="22">
    <location>
        <begin position="512"/>
        <end position="794"/>
    </location>
</feature>
<evidence type="ECO:0000256" key="17">
    <source>
        <dbReference type="ARBA" id="ARBA00048679"/>
    </source>
</evidence>
<dbReference type="InterPro" id="IPR001480">
    <property type="entry name" value="Bulb-type_lectin_dom"/>
</dbReference>
<evidence type="ECO:0000256" key="15">
    <source>
        <dbReference type="ARBA" id="ARBA00023180"/>
    </source>
</evidence>
<evidence type="ECO:0000256" key="7">
    <source>
        <dbReference type="ARBA" id="ARBA00022734"/>
    </source>
</evidence>
<keyword evidence="6 21" id="KW-0732">Signal</keyword>
<dbReference type="GO" id="GO:0016020">
    <property type="term" value="C:membrane"/>
    <property type="evidence" value="ECO:0007669"/>
    <property type="project" value="UniProtKB-SubCell"/>
</dbReference>
<dbReference type="PROSITE" id="PS50927">
    <property type="entry name" value="BULB_LECTIN"/>
    <property type="match status" value="2"/>
</dbReference>
<dbReference type="AlphaFoldDB" id="A0A4S4DQ21"/>
<dbReference type="CDD" id="cd14066">
    <property type="entry name" value="STKc_IRAK"/>
    <property type="match status" value="1"/>
</dbReference>
<evidence type="ECO:0000256" key="5">
    <source>
        <dbReference type="ARBA" id="ARBA00022692"/>
    </source>
</evidence>
<dbReference type="InterPro" id="IPR000719">
    <property type="entry name" value="Prot_kinase_dom"/>
</dbReference>
<keyword evidence="8 18" id="KW-0547">Nucleotide-binding</keyword>
<keyword evidence="11 20" id="KW-1133">Transmembrane helix</keyword>
<dbReference type="FunFam" id="3.30.200.20:FF:000059">
    <property type="entry name" value="S-receptor-like serine/threonine-protein kinase"/>
    <property type="match status" value="1"/>
</dbReference>
<dbReference type="Gene3D" id="1.10.510.10">
    <property type="entry name" value="Transferase(Phosphotransferase) domain 1"/>
    <property type="match status" value="1"/>
</dbReference>
<dbReference type="InterPro" id="IPR036426">
    <property type="entry name" value="Bulb-type_lectin_dom_sf"/>
</dbReference>
<dbReference type="InterPro" id="IPR017441">
    <property type="entry name" value="Protein_kinase_ATP_BS"/>
</dbReference>
<dbReference type="FunFam" id="1.10.510.10:FF:000237">
    <property type="entry name" value="G-type lectin S-receptor-like serine/threonine-protein kinase"/>
    <property type="match status" value="1"/>
</dbReference>